<dbReference type="NCBIfam" id="TIGR01494">
    <property type="entry name" value="ATPase_P-type"/>
    <property type="match status" value="3"/>
</dbReference>
<evidence type="ECO:0000313" key="14">
    <source>
        <dbReference type="Proteomes" id="UP000190102"/>
    </source>
</evidence>
<dbReference type="GO" id="GO:0140352">
    <property type="term" value="P:export from cell"/>
    <property type="evidence" value="ECO:0007669"/>
    <property type="project" value="UniProtKB-ARBA"/>
</dbReference>
<dbReference type="InterPro" id="IPR023214">
    <property type="entry name" value="HAD_sf"/>
</dbReference>
<evidence type="ECO:0000256" key="5">
    <source>
        <dbReference type="ARBA" id="ARBA00022723"/>
    </source>
</evidence>
<feature type="transmembrane region" description="Helical" evidence="11">
    <location>
        <begin position="276"/>
        <end position="302"/>
    </location>
</feature>
<dbReference type="Proteomes" id="UP000190102">
    <property type="component" value="Unassembled WGS sequence"/>
</dbReference>
<dbReference type="InterPro" id="IPR018303">
    <property type="entry name" value="ATPase_P-typ_P_site"/>
</dbReference>
<dbReference type="AlphaFoldDB" id="A0A1T4L958"/>
<dbReference type="PANTHER" id="PTHR43294">
    <property type="entry name" value="SODIUM/POTASSIUM-TRANSPORTING ATPASE SUBUNIT ALPHA"/>
    <property type="match status" value="1"/>
</dbReference>
<dbReference type="GO" id="GO:0015662">
    <property type="term" value="F:P-type ion transporter activity"/>
    <property type="evidence" value="ECO:0007669"/>
    <property type="project" value="UniProtKB-ARBA"/>
</dbReference>
<evidence type="ECO:0000313" key="13">
    <source>
        <dbReference type="EMBL" id="SJZ51295.1"/>
    </source>
</evidence>
<dbReference type="SFLD" id="SFLDG00002">
    <property type="entry name" value="C1.7:_P-type_atpase_like"/>
    <property type="match status" value="1"/>
</dbReference>
<dbReference type="PRINTS" id="PR00120">
    <property type="entry name" value="HATPASE"/>
</dbReference>
<accession>A0A1T4L958</accession>
<dbReference type="RefSeq" id="WP_078789129.1">
    <property type="nucleotide sequence ID" value="NZ_FUWR01000002.1"/>
</dbReference>
<evidence type="ECO:0000256" key="4">
    <source>
        <dbReference type="ARBA" id="ARBA00022692"/>
    </source>
</evidence>
<dbReference type="SUPFAM" id="SSF81665">
    <property type="entry name" value="Calcium ATPase, transmembrane domain M"/>
    <property type="match status" value="1"/>
</dbReference>
<feature type="transmembrane region" description="Helical" evidence="11">
    <location>
        <begin position="722"/>
        <end position="739"/>
    </location>
</feature>
<dbReference type="InterPro" id="IPR044492">
    <property type="entry name" value="P_typ_ATPase_HD_dom"/>
</dbReference>
<dbReference type="STRING" id="115783.SAMN02745119_00842"/>
<evidence type="ECO:0000259" key="12">
    <source>
        <dbReference type="SMART" id="SM00831"/>
    </source>
</evidence>
<keyword evidence="7" id="KW-0067">ATP-binding</keyword>
<dbReference type="InterPro" id="IPR036412">
    <property type="entry name" value="HAD-like_sf"/>
</dbReference>
<dbReference type="Gene3D" id="3.40.50.1000">
    <property type="entry name" value="HAD superfamily/HAD-like"/>
    <property type="match status" value="1"/>
</dbReference>
<dbReference type="Gene3D" id="1.20.1110.10">
    <property type="entry name" value="Calcium-transporting ATPase, transmembrane domain"/>
    <property type="match status" value="1"/>
</dbReference>
<dbReference type="OrthoDB" id="9759222at2"/>
<evidence type="ECO:0000256" key="9">
    <source>
        <dbReference type="ARBA" id="ARBA00022989"/>
    </source>
</evidence>
<dbReference type="GO" id="GO:0005886">
    <property type="term" value="C:plasma membrane"/>
    <property type="evidence" value="ECO:0007669"/>
    <property type="project" value="UniProtKB-SubCell"/>
</dbReference>
<dbReference type="InterPro" id="IPR050510">
    <property type="entry name" value="Cation_transp_ATPase_P-type"/>
</dbReference>
<feature type="transmembrane region" description="Helical" evidence="11">
    <location>
        <begin position="62"/>
        <end position="80"/>
    </location>
</feature>
<feature type="transmembrane region" description="Helical" evidence="11">
    <location>
        <begin position="823"/>
        <end position="846"/>
    </location>
</feature>
<dbReference type="SFLD" id="SFLDF00027">
    <property type="entry name" value="p-type_atpase"/>
    <property type="match status" value="1"/>
</dbReference>
<evidence type="ECO:0000256" key="10">
    <source>
        <dbReference type="ARBA" id="ARBA00023136"/>
    </source>
</evidence>
<comment type="similarity">
    <text evidence="2">Belongs to the cation transport ATPase (P-type) (TC 3.A.3) family. Type IIA subfamily.</text>
</comment>
<dbReference type="InterPro" id="IPR004014">
    <property type="entry name" value="ATPase_P-typ_cation-transptr_N"/>
</dbReference>
<feature type="transmembrane region" description="Helical" evidence="11">
    <location>
        <begin position="858"/>
        <end position="877"/>
    </location>
</feature>
<keyword evidence="14" id="KW-1185">Reference proteome</keyword>
<dbReference type="Pfam" id="PF13246">
    <property type="entry name" value="Cation_ATPase"/>
    <property type="match status" value="1"/>
</dbReference>
<keyword evidence="6" id="KW-0547">Nucleotide-binding</keyword>
<dbReference type="InterPro" id="IPR006068">
    <property type="entry name" value="ATPase_P-typ_cation-transptr_C"/>
</dbReference>
<dbReference type="EMBL" id="FUWR01000002">
    <property type="protein sequence ID" value="SJZ51295.1"/>
    <property type="molecule type" value="Genomic_DNA"/>
</dbReference>
<evidence type="ECO:0000256" key="6">
    <source>
        <dbReference type="ARBA" id="ARBA00022741"/>
    </source>
</evidence>
<dbReference type="SUPFAM" id="SSF81653">
    <property type="entry name" value="Calcium ATPase, transduction domain A"/>
    <property type="match status" value="1"/>
</dbReference>
<feature type="transmembrane region" description="Helical" evidence="11">
    <location>
        <begin position="792"/>
        <end position="811"/>
    </location>
</feature>
<keyword evidence="4 11" id="KW-0812">Transmembrane</keyword>
<protein>
    <submittedName>
        <fullName evidence="13">Ca2+-transporting ATPase</fullName>
    </submittedName>
</protein>
<dbReference type="GO" id="GO:0046872">
    <property type="term" value="F:metal ion binding"/>
    <property type="evidence" value="ECO:0007669"/>
    <property type="project" value="UniProtKB-KW"/>
</dbReference>
<dbReference type="SFLD" id="SFLDS00003">
    <property type="entry name" value="Haloacid_Dehalogenase"/>
    <property type="match status" value="1"/>
</dbReference>
<keyword evidence="5" id="KW-0479">Metal-binding</keyword>
<dbReference type="PANTHER" id="PTHR43294:SF21">
    <property type="entry name" value="CATION TRANSPORTING ATPASE"/>
    <property type="match status" value="1"/>
</dbReference>
<feature type="transmembrane region" description="Helical" evidence="11">
    <location>
        <begin position="86"/>
        <end position="107"/>
    </location>
</feature>
<dbReference type="Gene3D" id="2.70.150.10">
    <property type="entry name" value="Calcium-transporting ATPase, cytoplasmic transduction domain A"/>
    <property type="match status" value="1"/>
</dbReference>
<dbReference type="FunFam" id="3.40.50.1000:FF:000001">
    <property type="entry name" value="Phospholipid-transporting ATPase IC"/>
    <property type="match status" value="1"/>
</dbReference>
<dbReference type="GO" id="GO:0005524">
    <property type="term" value="F:ATP binding"/>
    <property type="evidence" value="ECO:0007669"/>
    <property type="project" value="UniProtKB-KW"/>
</dbReference>
<dbReference type="FunFam" id="2.70.150.10:FF:000016">
    <property type="entry name" value="Calcium-transporting P-type ATPase putative"/>
    <property type="match status" value="1"/>
</dbReference>
<evidence type="ECO:0000256" key="1">
    <source>
        <dbReference type="ARBA" id="ARBA00004651"/>
    </source>
</evidence>
<feature type="transmembrane region" description="Helical" evidence="11">
    <location>
        <begin position="766"/>
        <end position="786"/>
    </location>
</feature>
<dbReference type="FunFam" id="3.40.50.1000:FF:000028">
    <property type="entry name" value="Calcium-transporting P-type ATPase, putative"/>
    <property type="match status" value="1"/>
</dbReference>
<reference evidence="14" key="1">
    <citation type="submission" date="2017-02" db="EMBL/GenBank/DDBJ databases">
        <authorList>
            <person name="Varghese N."/>
            <person name="Submissions S."/>
        </authorList>
    </citation>
    <scope>NUCLEOTIDE SEQUENCE [LARGE SCALE GENOMIC DNA]</scope>
    <source>
        <strain evidence="14">ATCC BAA-34</strain>
    </source>
</reference>
<dbReference type="SUPFAM" id="SSF56784">
    <property type="entry name" value="HAD-like"/>
    <property type="match status" value="1"/>
</dbReference>
<keyword evidence="9 11" id="KW-1133">Transmembrane helix</keyword>
<dbReference type="SUPFAM" id="SSF81660">
    <property type="entry name" value="Metal cation-transporting ATPase, ATP-binding domain N"/>
    <property type="match status" value="1"/>
</dbReference>
<organism evidence="13 14">
    <name type="scientific">Trichlorobacter thiogenes</name>
    <dbReference type="NCBI Taxonomy" id="115783"/>
    <lineage>
        <taxon>Bacteria</taxon>
        <taxon>Pseudomonadati</taxon>
        <taxon>Thermodesulfobacteriota</taxon>
        <taxon>Desulfuromonadia</taxon>
        <taxon>Geobacterales</taxon>
        <taxon>Geobacteraceae</taxon>
        <taxon>Trichlorobacter</taxon>
    </lineage>
</organism>
<gene>
    <name evidence="13" type="ORF">SAMN02745119_00842</name>
</gene>
<dbReference type="Gene3D" id="3.40.1110.10">
    <property type="entry name" value="Calcium-transporting ATPase, cytoplasmic domain N"/>
    <property type="match status" value="1"/>
</dbReference>
<feature type="transmembrane region" description="Helical" evidence="11">
    <location>
        <begin position="250"/>
        <end position="270"/>
    </location>
</feature>
<dbReference type="InterPro" id="IPR059000">
    <property type="entry name" value="ATPase_P-type_domA"/>
</dbReference>
<keyword evidence="10 11" id="KW-0472">Membrane</keyword>
<dbReference type="PROSITE" id="PS00154">
    <property type="entry name" value="ATPASE_E1_E2"/>
    <property type="match status" value="1"/>
</dbReference>
<evidence type="ECO:0000256" key="3">
    <source>
        <dbReference type="ARBA" id="ARBA00022475"/>
    </source>
</evidence>
<dbReference type="InterPro" id="IPR001757">
    <property type="entry name" value="P_typ_ATPase"/>
</dbReference>
<dbReference type="Pfam" id="PF00690">
    <property type="entry name" value="Cation_ATPase_N"/>
    <property type="match status" value="1"/>
</dbReference>
<dbReference type="GO" id="GO:0046873">
    <property type="term" value="F:metal ion transmembrane transporter activity"/>
    <property type="evidence" value="ECO:0007669"/>
    <property type="project" value="UniProtKB-ARBA"/>
</dbReference>
<evidence type="ECO:0000256" key="2">
    <source>
        <dbReference type="ARBA" id="ARBA00005675"/>
    </source>
</evidence>
<dbReference type="InterPro" id="IPR023298">
    <property type="entry name" value="ATPase_P-typ_TM_dom_sf"/>
</dbReference>
<dbReference type="PRINTS" id="PR00119">
    <property type="entry name" value="CATATPASE"/>
</dbReference>
<dbReference type="Pfam" id="PF00689">
    <property type="entry name" value="Cation_ATPase_C"/>
    <property type="match status" value="1"/>
</dbReference>
<feature type="domain" description="Cation-transporting P-type ATPase N-terminal" evidence="12">
    <location>
        <begin position="8"/>
        <end position="82"/>
    </location>
</feature>
<dbReference type="GO" id="GO:0019829">
    <property type="term" value="F:ATPase-coupled monoatomic cation transmembrane transporter activity"/>
    <property type="evidence" value="ECO:0007669"/>
    <property type="project" value="UniProtKB-ARBA"/>
</dbReference>
<proteinExistence type="inferred from homology"/>
<dbReference type="GO" id="GO:0016887">
    <property type="term" value="F:ATP hydrolysis activity"/>
    <property type="evidence" value="ECO:0007669"/>
    <property type="project" value="InterPro"/>
</dbReference>
<evidence type="ECO:0000256" key="8">
    <source>
        <dbReference type="ARBA" id="ARBA00022967"/>
    </source>
</evidence>
<evidence type="ECO:0000256" key="11">
    <source>
        <dbReference type="SAM" id="Phobius"/>
    </source>
</evidence>
<keyword evidence="3" id="KW-1003">Cell membrane</keyword>
<dbReference type="InterPro" id="IPR023299">
    <property type="entry name" value="ATPase_P-typ_cyto_dom_N"/>
</dbReference>
<feature type="transmembrane region" description="Helical" evidence="11">
    <location>
        <begin position="690"/>
        <end position="710"/>
    </location>
</feature>
<keyword evidence="8" id="KW-1278">Translocase</keyword>
<dbReference type="SMART" id="SM00831">
    <property type="entry name" value="Cation_ATPase_N"/>
    <property type="match status" value="1"/>
</dbReference>
<comment type="subcellular location">
    <subcellularLocation>
        <location evidence="1">Cell membrane</location>
        <topology evidence="1">Multi-pass membrane protein</topology>
    </subcellularLocation>
</comment>
<dbReference type="InterPro" id="IPR008250">
    <property type="entry name" value="ATPase_P-typ_transduc_dom_A_sf"/>
</dbReference>
<dbReference type="GO" id="GO:1902600">
    <property type="term" value="P:proton transmembrane transport"/>
    <property type="evidence" value="ECO:0007669"/>
    <property type="project" value="TreeGrafter"/>
</dbReference>
<evidence type="ECO:0000256" key="7">
    <source>
        <dbReference type="ARBA" id="ARBA00022840"/>
    </source>
</evidence>
<sequence>MNREPETVWHTLTVDQALELLQTSPDTGLNSDDATRRLQQNGPNELTEQAGRTPWQILWEQFTSTMALILTAAAVVSGLVGSFKDAATIFAIVILFALLGFAQDFRAERAIAALKRMAVPLVRVRRDMTVQELPSLQLVPGDIVLLEAGSVVPADCRLLEAHGLRVQESLLTGESEAVEKQTDLIAAVELPLGDRRNLLFMGTLVSAGRAVAVVVATGMQTELGKIATLLQQVGQEWTPLQKRLDRLGKVLAAASVAVAGLIFVVGMLRGEALKEMLLLAVSVAVAAIPEGLPAVVTITLALGAQRMLKRHALIRRLPAVETLGSVTVICSDKTGTLTQNRMTVTGLMNTDAIVGVAGDTSSDRLLLMIGSLCNDAVLKVADGEESVLGDPTEGALVSAAAAAGVFRDEQEQALPRIAEIPFDSVTKRMITVHQITALVPSLLPLPPLPAGGKLLAVKGALDSVLGLCSTILLNNKVVALTDDHKKALQAAADRLSAEGQRVLALALRVLQPDADDRLEALAQEFVCIGLVALTDPPREEAKQAVQRCLTAGIRPVMITGDHPLTARAIARQVGIDDSGGALTGVELDRLTPEQFDAAVATVSIYARVAPEHKLRIVDAIQRSGGVAAMTGDGVNDAPALKKADVGVAMGKVGTDVAREASDMVLLDDNFATIVAAVEEGRTIYDNIRKFVVFSVAGNTGKILAVLVLPFLGMGMPLTPLQLLWLNLLTDGLLGLGMGLERPEPDVMKRPPIAPDSQIFDSRTIRYVLLTGSLIGGSCMLVTWLTWQSGGPWQTVLFASLALAQIAQAMALRSFRSSFLQMGLFSNPSLLVMAASVLLLQGLAIWLPQLQGFFRTTALTLDQLWLVLLPAVAVFLLLEGEKWVGRLGRTSRGN</sequence>
<name>A0A1T4L958_9BACT</name>
<dbReference type="Pfam" id="PF00122">
    <property type="entry name" value="E1-E2_ATPase"/>
    <property type="match status" value="1"/>
</dbReference>